<comment type="caution">
    <text evidence="2">The sequence shown here is derived from an EMBL/GenBank/DDBJ whole genome shotgun (WGS) entry which is preliminary data.</text>
</comment>
<keyword evidence="3" id="KW-1185">Reference proteome</keyword>
<dbReference type="CDD" id="cd00198">
    <property type="entry name" value="vWFA"/>
    <property type="match status" value="1"/>
</dbReference>
<evidence type="ECO:0000313" key="3">
    <source>
        <dbReference type="Proteomes" id="UP001057375"/>
    </source>
</evidence>
<evidence type="ECO:0000313" key="2">
    <source>
        <dbReference type="EMBL" id="GKT18427.1"/>
    </source>
</evidence>
<sequence>KYDRTNFIFLLDYSGSMNAEISADKSETKTRKDCLINALQSGVIDTLAAKFPHRSCPHLLSVCTFNDDCARVKLPHQEKLTPYNGRSWLSKLKETRPSGETIFSKGLQYARRSLRKRDYGNVLILFTDGANRESDERVTREEMKKLREKFDVYIIGIKDATSESEKEKCISLLSETVPDRSQAKERYLTDDSDNLSKLAELFENIVLRCVM</sequence>
<name>A0ABQ5JV51_9EUKA</name>
<dbReference type="EMBL" id="BQXS01011945">
    <property type="protein sequence ID" value="GKT18427.1"/>
    <property type="molecule type" value="Genomic_DNA"/>
</dbReference>
<dbReference type="SMART" id="SM00327">
    <property type="entry name" value="VWA"/>
    <property type="match status" value="1"/>
</dbReference>
<accession>A0ABQ5JV51</accession>
<organism evidence="2 3">
    <name type="scientific">Aduncisulcus paluster</name>
    <dbReference type="NCBI Taxonomy" id="2918883"/>
    <lineage>
        <taxon>Eukaryota</taxon>
        <taxon>Metamonada</taxon>
        <taxon>Carpediemonas-like organisms</taxon>
        <taxon>Aduncisulcus</taxon>
    </lineage>
</organism>
<reference evidence="2" key="1">
    <citation type="submission" date="2022-03" db="EMBL/GenBank/DDBJ databases">
        <title>Draft genome sequence of Aduncisulcus paluster, a free-living microaerophilic Fornicata.</title>
        <authorList>
            <person name="Yuyama I."/>
            <person name="Kume K."/>
            <person name="Tamura T."/>
            <person name="Inagaki Y."/>
            <person name="Hashimoto T."/>
        </authorList>
    </citation>
    <scope>NUCLEOTIDE SEQUENCE</scope>
    <source>
        <strain evidence="2">NY0171</strain>
    </source>
</reference>
<evidence type="ECO:0000259" key="1">
    <source>
        <dbReference type="PROSITE" id="PS50234"/>
    </source>
</evidence>
<proteinExistence type="predicted"/>
<feature type="domain" description="VWFA" evidence="1">
    <location>
        <begin position="6"/>
        <end position="205"/>
    </location>
</feature>
<dbReference type="Proteomes" id="UP001057375">
    <property type="component" value="Unassembled WGS sequence"/>
</dbReference>
<dbReference type="PROSITE" id="PS50234">
    <property type="entry name" value="VWFA"/>
    <property type="match status" value="1"/>
</dbReference>
<dbReference type="InterPro" id="IPR002035">
    <property type="entry name" value="VWF_A"/>
</dbReference>
<dbReference type="InterPro" id="IPR036465">
    <property type="entry name" value="vWFA_dom_sf"/>
</dbReference>
<dbReference type="Gene3D" id="3.40.50.410">
    <property type="entry name" value="von Willebrand factor, type A domain"/>
    <property type="match status" value="1"/>
</dbReference>
<dbReference type="SUPFAM" id="SSF53300">
    <property type="entry name" value="vWA-like"/>
    <property type="match status" value="1"/>
</dbReference>
<protein>
    <recommendedName>
        <fullName evidence="1">VWFA domain-containing protein</fullName>
    </recommendedName>
</protein>
<feature type="non-terminal residue" evidence="2">
    <location>
        <position position="1"/>
    </location>
</feature>
<dbReference type="Pfam" id="PF00092">
    <property type="entry name" value="VWA"/>
    <property type="match status" value="1"/>
</dbReference>
<gene>
    <name evidence="2" type="ORF">ADUPG1_011307</name>
</gene>